<name>A0A182CYX5_BLAVI</name>
<sequence>MIEDRLGSMRRIAEIRYRPRRRTAWHRLRWRLRRLGIYWTNLVDVVGGVGRDLRPPPEQGTLVRLSPPASRRWCLYAAYSPTSCVSDMVLAQLRAYREAGFAVVFVSMSNAVSDADRDRLASVCCGLIHRRSFGRDFGAWAHATRLLGADLADAQSLLLTNDSQLGPIVPLAPWIDACTARDGLFGLTESLGGGSHLQSYFLLANGVRAVADVVAYLTHVRLTHSKWLMVQRGEVAFSRAMREKGHYTAAVLDHETIENALLDHPELLAELSVLEPALLEGLRPAQPLRNRYLLRSRLFMLPLNPCHQLNSVLLRHFKFPFIKVDLVTKNPGMVPSAPDWRYFIGPDSPVTEAMIDDHLATLA</sequence>
<dbReference type="OrthoDB" id="7220105at2"/>
<organism evidence="1">
    <name type="scientific">Blastochloris viridis</name>
    <name type="common">Rhodopseudomonas viridis</name>
    <dbReference type="NCBI Taxonomy" id="1079"/>
    <lineage>
        <taxon>Bacteria</taxon>
        <taxon>Pseudomonadati</taxon>
        <taxon>Pseudomonadota</taxon>
        <taxon>Alphaproteobacteria</taxon>
        <taxon>Hyphomicrobiales</taxon>
        <taxon>Blastochloridaceae</taxon>
        <taxon>Blastochloris</taxon>
    </lineage>
</organism>
<evidence type="ECO:0000313" key="1">
    <source>
        <dbReference type="EMBL" id="BAR98278.1"/>
    </source>
</evidence>
<dbReference type="Pfam" id="PF05045">
    <property type="entry name" value="RgpF"/>
    <property type="match status" value="1"/>
</dbReference>
<gene>
    <name evidence="1" type="ORF">BV133_685</name>
</gene>
<accession>A0A182CYX5</accession>
<proteinExistence type="predicted"/>
<dbReference type="AlphaFoldDB" id="A0A182CYX5"/>
<dbReference type="PATRIC" id="fig|1079.8.peg.701"/>
<protein>
    <submittedName>
        <fullName evidence="1">O-antigen biosynthesis protein rfbC</fullName>
    </submittedName>
</protein>
<reference evidence="1" key="1">
    <citation type="journal article" date="2015" name="Genome Announc.">
        <title>Complete Genome Sequence of the Bacteriochlorophyll b-Producing Photosynthetic Bacterium Blastochloris viridis.</title>
        <authorList>
            <person name="Tsukatani Y."/>
            <person name="Hirose Y."/>
            <person name="Harada J."/>
            <person name="Misawa N."/>
            <person name="Mori K."/>
            <person name="Inoue K."/>
            <person name="Tamiaki H."/>
        </authorList>
    </citation>
    <scope>NUCLEOTIDE SEQUENCE [LARGE SCALE GENOMIC DNA]</scope>
    <source>
        <strain evidence="1">DSM 133</strain>
    </source>
</reference>
<dbReference type="InterPro" id="IPR007739">
    <property type="entry name" value="RgpF"/>
</dbReference>
<dbReference type="EMBL" id="AP014854">
    <property type="protein sequence ID" value="BAR98278.1"/>
    <property type="molecule type" value="Genomic_DNA"/>
</dbReference>